<evidence type="ECO:0000313" key="3">
    <source>
        <dbReference type="Proteomes" id="UP001156873"/>
    </source>
</evidence>
<dbReference type="RefSeq" id="WP_280580369.1">
    <property type="nucleotide sequence ID" value="NZ_JARXRO010000020.1"/>
</dbReference>
<feature type="transmembrane region" description="Helical" evidence="1">
    <location>
        <begin position="134"/>
        <end position="156"/>
    </location>
</feature>
<name>A0ABT6JXZ1_9GAMM</name>
<feature type="transmembrane region" description="Helical" evidence="1">
    <location>
        <begin position="82"/>
        <end position="104"/>
    </location>
</feature>
<accession>A0ABT6JXZ1</accession>
<organism evidence="2 3">
    <name type="scientific">Luteimonas kalidii</name>
    <dbReference type="NCBI Taxonomy" id="3042025"/>
    <lineage>
        <taxon>Bacteria</taxon>
        <taxon>Pseudomonadati</taxon>
        <taxon>Pseudomonadota</taxon>
        <taxon>Gammaproteobacteria</taxon>
        <taxon>Lysobacterales</taxon>
        <taxon>Lysobacteraceae</taxon>
        <taxon>Luteimonas</taxon>
    </lineage>
</organism>
<feature type="transmembrane region" description="Helical" evidence="1">
    <location>
        <begin position="256"/>
        <end position="272"/>
    </location>
</feature>
<keyword evidence="1" id="KW-1133">Transmembrane helix</keyword>
<sequence length="430" mass="46233">MGTPASVHAREWGAAAAARRPGRWRDRAIEAVLLLGIGSGFVLALVNANVSVVRPAMTYALELAIYMACFALGLWRLDRDRAALVVGGLGVLVALVLLRYVASWQFDPKFMRDALIAFAFLVLGAAYRGQVPRLCLWLALLVAVVAAFELAAPQLYGDLVNPKSYFVNARGASAAGFWNEDSNLYVSATRPNARNFLASSELPRASSIFVEPVTMGNFIIFLAAVVLAFGRRLAPLARLAAFALVLFLVVASDGRLAAGTCVLMLLVAPVFARLDQRMAFAVFAAVLLAGAGLVHVAGVEAFDDTMLGRIFFSVQSIEGLSLRQWLGLEPGAAYRYFDSGIAYFIASQSLPGVIAFALGYSFLLILPGVEGRLFKHLAIFAFALSLLVSNGYFSIKTAALWWFVCGWAWQARPRLAAPGDAASAGTEPQR</sequence>
<feature type="transmembrane region" description="Helical" evidence="1">
    <location>
        <begin position="56"/>
        <end position="75"/>
    </location>
</feature>
<dbReference type="EMBL" id="JARXRO010000020">
    <property type="protein sequence ID" value="MDH5835569.1"/>
    <property type="molecule type" value="Genomic_DNA"/>
</dbReference>
<keyword evidence="1" id="KW-0812">Transmembrane</keyword>
<gene>
    <name evidence="2" type="ORF">QFW81_16795</name>
</gene>
<evidence type="ECO:0000256" key="1">
    <source>
        <dbReference type="SAM" id="Phobius"/>
    </source>
</evidence>
<proteinExistence type="predicted"/>
<feature type="transmembrane region" description="Helical" evidence="1">
    <location>
        <begin position="279"/>
        <end position="298"/>
    </location>
</feature>
<protein>
    <submittedName>
        <fullName evidence="2">Polysaccharide biosynthesis protein GumE</fullName>
    </submittedName>
</protein>
<keyword evidence="3" id="KW-1185">Reference proteome</keyword>
<reference evidence="2 3" key="1">
    <citation type="submission" date="2023-04" db="EMBL/GenBank/DDBJ databases">
        <title>Luteimonas sp. M1R5S59.</title>
        <authorList>
            <person name="Sun J.-Q."/>
        </authorList>
    </citation>
    <scope>NUCLEOTIDE SEQUENCE [LARGE SCALE GENOMIC DNA]</scope>
    <source>
        <strain evidence="2 3">M1R5S59</strain>
    </source>
</reference>
<feature type="transmembrane region" description="Helical" evidence="1">
    <location>
        <begin position="205"/>
        <end position="226"/>
    </location>
</feature>
<feature type="transmembrane region" description="Helical" evidence="1">
    <location>
        <begin position="341"/>
        <end position="365"/>
    </location>
</feature>
<dbReference type="Proteomes" id="UP001156873">
    <property type="component" value="Unassembled WGS sequence"/>
</dbReference>
<feature type="transmembrane region" description="Helical" evidence="1">
    <location>
        <begin position="377"/>
        <end position="404"/>
    </location>
</feature>
<feature type="transmembrane region" description="Helical" evidence="1">
    <location>
        <begin position="28"/>
        <end position="50"/>
    </location>
</feature>
<keyword evidence="1" id="KW-0472">Membrane</keyword>
<feature type="transmembrane region" description="Helical" evidence="1">
    <location>
        <begin position="110"/>
        <end position="127"/>
    </location>
</feature>
<feature type="transmembrane region" description="Helical" evidence="1">
    <location>
        <begin position="233"/>
        <end position="250"/>
    </location>
</feature>
<evidence type="ECO:0000313" key="2">
    <source>
        <dbReference type="EMBL" id="MDH5835569.1"/>
    </source>
</evidence>
<comment type="caution">
    <text evidence="2">The sequence shown here is derived from an EMBL/GenBank/DDBJ whole genome shotgun (WGS) entry which is preliminary data.</text>
</comment>